<accession>A0A371HEJ2</accession>
<name>A0A371HEJ2_MUCPR</name>
<dbReference type="EMBL" id="QJKJ01002814">
    <property type="protein sequence ID" value="RDY01211.1"/>
    <property type="molecule type" value="Genomic_DNA"/>
</dbReference>
<dbReference type="Proteomes" id="UP000257109">
    <property type="component" value="Unassembled WGS sequence"/>
</dbReference>
<reference evidence="1" key="1">
    <citation type="submission" date="2018-05" db="EMBL/GenBank/DDBJ databases">
        <title>Draft genome of Mucuna pruriens seed.</title>
        <authorList>
            <person name="Nnadi N.E."/>
            <person name="Vos R."/>
            <person name="Hasami M.H."/>
            <person name="Devisetty U.K."/>
            <person name="Aguiy J.C."/>
        </authorList>
    </citation>
    <scope>NUCLEOTIDE SEQUENCE [LARGE SCALE GENOMIC DNA]</scope>
    <source>
        <strain evidence="1">JCA_2017</strain>
    </source>
</reference>
<proteinExistence type="predicted"/>
<protein>
    <submittedName>
        <fullName evidence="1">Uncharacterized protein</fullName>
    </submittedName>
</protein>
<organism evidence="1 2">
    <name type="scientific">Mucuna pruriens</name>
    <name type="common">Velvet bean</name>
    <name type="synonym">Dolichos pruriens</name>
    <dbReference type="NCBI Taxonomy" id="157652"/>
    <lineage>
        <taxon>Eukaryota</taxon>
        <taxon>Viridiplantae</taxon>
        <taxon>Streptophyta</taxon>
        <taxon>Embryophyta</taxon>
        <taxon>Tracheophyta</taxon>
        <taxon>Spermatophyta</taxon>
        <taxon>Magnoliopsida</taxon>
        <taxon>eudicotyledons</taxon>
        <taxon>Gunneridae</taxon>
        <taxon>Pentapetalae</taxon>
        <taxon>rosids</taxon>
        <taxon>fabids</taxon>
        <taxon>Fabales</taxon>
        <taxon>Fabaceae</taxon>
        <taxon>Papilionoideae</taxon>
        <taxon>50 kb inversion clade</taxon>
        <taxon>NPAAA clade</taxon>
        <taxon>indigoferoid/millettioid clade</taxon>
        <taxon>Phaseoleae</taxon>
        <taxon>Mucuna</taxon>
    </lineage>
</organism>
<feature type="non-terminal residue" evidence="1">
    <location>
        <position position="1"/>
    </location>
</feature>
<sequence>MNDQESIGDYFTRIQMLVNSMKTCNEKLLDKQIWQLRNQRIFKGCGWRSYRIPLKLMNKGFSRESI</sequence>
<evidence type="ECO:0000313" key="2">
    <source>
        <dbReference type="Proteomes" id="UP000257109"/>
    </source>
</evidence>
<evidence type="ECO:0000313" key="1">
    <source>
        <dbReference type="EMBL" id="RDY01211.1"/>
    </source>
</evidence>
<dbReference type="AlphaFoldDB" id="A0A371HEJ2"/>
<gene>
    <name evidence="1" type="ORF">CR513_15516</name>
</gene>
<comment type="caution">
    <text evidence="1">The sequence shown here is derived from an EMBL/GenBank/DDBJ whole genome shotgun (WGS) entry which is preliminary data.</text>
</comment>
<dbReference type="OrthoDB" id="1435561at2759"/>
<keyword evidence="2" id="KW-1185">Reference proteome</keyword>